<feature type="region of interest" description="Disordered" evidence="1">
    <location>
        <begin position="215"/>
        <end position="253"/>
    </location>
</feature>
<feature type="compositionally biased region" description="Polar residues" evidence="1">
    <location>
        <begin position="215"/>
        <end position="228"/>
    </location>
</feature>
<sequence>MSTVQNIYTPTASSIPDHARHGVREELHLEHAVDTTRFNAPVDMIRPPIGMTDGLFGGRDNRSSRARCSASPRGETQCVHTGSYPQSPPPGPANAHFSTLHSDSDVEPHDHHRLQCRSTSHSQMSRMSRCSESPSPPPPGTVSLDDSRWSRDIVPDRMAQKPSGVRVIQYDEMRRRAFLDPTMSCRSIKGTSLTFDHSPATQYTSHFQSFGRTLSFPRSSQGLRSSHTVRPDHTPYAPQDTLPGPPRRRRDDFHDLSQTSIPEAAPRVECDVPLHRTVAGNVRTADHRSLRDRLFGWMG</sequence>
<dbReference type="AlphaFoldDB" id="A0A4P9Y490"/>
<feature type="region of interest" description="Disordered" evidence="1">
    <location>
        <begin position="43"/>
        <end position="147"/>
    </location>
</feature>
<dbReference type="OrthoDB" id="10479017at2759"/>
<keyword evidence="3" id="KW-1185">Reference proteome</keyword>
<evidence type="ECO:0000256" key="1">
    <source>
        <dbReference type="SAM" id="MobiDB-lite"/>
    </source>
</evidence>
<organism evidence="2 3">
    <name type="scientific">Piptocephalis cylindrospora</name>
    <dbReference type="NCBI Taxonomy" id="1907219"/>
    <lineage>
        <taxon>Eukaryota</taxon>
        <taxon>Fungi</taxon>
        <taxon>Fungi incertae sedis</taxon>
        <taxon>Zoopagomycota</taxon>
        <taxon>Zoopagomycotina</taxon>
        <taxon>Zoopagomycetes</taxon>
        <taxon>Zoopagales</taxon>
        <taxon>Piptocephalidaceae</taxon>
        <taxon>Piptocephalis</taxon>
    </lineage>
</organism>
<gene>
    <name evidence="2" type="ORF">BJ684DRAFT_16607</name>
</gene>
<feature type="compositionally biased region" description="Low complexity" evidence="1">
    <location>
        <begin position="124"/>
        <end position="133"/>
    </location>
</feature>
<dbReference type="Proteomes" id="UP000267251">
    <property type="component" value="Unassembled WGS sequence"/>
</dbReference>
<evidence type="ECO:0000313" key="3">
    <source>
        <dbReference type="Proteomes" id="UP000267251"/>
    </source>
</evidence>
<proteinExistence type="predicted"/>
<reference evidence="3" key="1">
    <citation type="journal article" date="2018" name="Nat. Microbiol.">
        <title>Leveraging single-cell genomics to expand the fungal tree of life.</title>
        <authorList>
            <person name="Ahrendt S.R."/>
            <person name="Quandt C.A."/>
            <person name="Ciobanu D."/>
            <person name="Clum A."/>
            <person name="Salamov A."/>
            <person name="Andreopoulos B."/>
            <person name="Cheng J.F."/>
            <person name="Woyke T."/>
            <person name="Pelin A."/>
            <person name="Henrissat B."/>
            <person name="Reynolds N.K."/>
            <person name="Benny G.L."/>
            <person name="Smith M.E."/>
            <person name="James T.Y."/>
            <person name="Grigoriev I.V."/>
        </authorList>
    </citation>
    <scope>NUCLEOTIDE SEQUENCE [LARGE SCALE GENOMIC DNA]</scope>
</reference>
<name>A0A4P9Y490_9FUNG</name>
<dbReference type="EMBL" id="KZ988152">
    <property type="protein sequence ID" value="RKP12951.1"/>
    <property type="molecule type" value="Genomic_DNA"/>
</dbReference>
<evidence type="ECO:0000313" key="2">
    <source>
        <dbReference type="EMBL" id="RKP12951.1"/>
    </source>
</evidence>
<protein>
    <submittedName>
        <fullName evidence="2">Uncharacterized protein</fullName>
    </submittedName>
</protein>
<accession>A0A4P9Y490</accession>